<dbReference type="InterPro" id="IPR029058">
    <property type="entry name" value="AB_hydrolase_fold"/>
</dbReference>
<dbReference type="STRING" id="1958950.BZK31_24140"/>
<organism evidence="2 3">
    <name type="scientific">Pseudomonas floridensis</name>
    <dbReference type="NCBI Taxonomy" id="1958950"/>
    <lineage>
        <taxon>Bacteria</taxon>
        <taxon>Pseudomonadati</taxon>
        <taxon>Pseudomonadota</taxon>
        <taxon>Gammaproteobacteria</taxon>
        <taxon>Pseudomonadales</taxon>
        <taxon>Pseudomonadaceae</taxon>
        <taxon>Pseudomonas</taxon>
    </lineage>
</organism>
<proteinExistence type="predicted"/>
<dbReference type="Gene3D" id="3.40.50.1820">
    <property type="entry name" value="alpha/beta hydrolase"/>
    <property type="match status" value="1"/>
</dbReference>
<dbReference type="PANTHER" id="PTHR33428:SF14">
    <property type="entry name" value="CARBOXYLESTERASE TYPE B DOMAIN-CONTAINING PROTEIN"/>
    <property type="match status" value="1"/>
</dbReference>
<dbReference type="OrthoDB" id="192696at2"/>
<feature type="chain" id="PRO_5010882863" evidence="1">
    <location>
        <begin position="24"/>
        <end position="356"/>
    </location>
</feature>
<keyword evidence="2" id="KW-0378">Hydrolase</keyword>
<keyword evidence="3" id="KW-1185">Reference proteome</keyword>
<dbReference type="RefSeq" id="WP_083185790.1">
    <property type="nucleotide sequence ID" value="NZ_CBCRZR010000004.1"/>
</dbReference>
<reference evidence="3" key="1">
    <citation type="submission" date="2017-02" db="EMBL/GenBank/DDBJ databases">
        <title>Pseudomonas floridae sp. nov., a novel pathogenic bacterial species isolated from tomato.</title>
        <authorList>
            <person name="Timilsina S."/>
            <person name="Vallad G.E."/>
            <person name="Jones J.B."/>
        </authorList>
    </citation>
    <scope>NUCLEOTIDE SEQUENCE [LARGE SCALE GENOMIC DNA]</scope>
    <source>
        <strain evidence="3">GEV388</strain>
    </source>
</reference>
<dbReference type="PANTHER" id="PTHR33428">
    <property type="entry name" value="CHLOROPHYLLASE-2, CHLOROPLASTIC"/>
    <property type="match status" value="1"/>
</dbReference>
<dbReference type="GO" id="GO:0016787">
    <property type="term" value="F:hydrolase activity"/>
    <property type="evidence" value="ECO:0007669"/>
    <property type="project" value="UniProtKB-KW"/>
</dbReference>
<sequence>MVRLCAVMLVFLLDSLISVHVQADELQPGDTHLGSEWSAGFHELSFLDPLDSQPMQAIAFYPSTASEQVSTVQGYRVEAGEDVPVALGRFPLLMLSHGNTGTPLALHDLATSLARQGFVVVAVVHPGDNYRDHSRLGSLSNLYGRPLQISEAISAALTDPMLAPYLSARQVGVIGYSAGGETALILAGAQPELKRLRQYCVERPSDRDACKTQGELVADREDLHAKADPRVGALMLMAPLSLMFGRHTLGDVHVPVLMYAGDDDQLLALDKNAEALARKLPNAPDYRLLAGAGHFVFMAPCSDEQRSAMPLVCNDRDGVDREDIHRTLSAEAVRFFTSTLGSFGSDNSGMQTADHR</sequence>
<dbReference type="SUPFAM" id="SSF53474">
    <property type="entry name" value="alpha/beta-Hydrolases"/>
    <property type="match status" value="1"/>
</dbReference>
<comment type="caution">
    <text evidence="2">The sequence shown here is derived from an EMBL/GenBank/DDBJ whole genome shotgun (WGS) entry which is preliminary data.</text>
</comment>
<dbReference type="PIRSF" id="PIRSF031982">
    <property type="entry name" value="UCP031982_abhydr"/>
    <property type="match status" value="1"/>
</dbReference>
<dbReference type="InterPro" id="IPR016986">
    <property type="entry name" value="UCP031982_abhydr"/>
</dbReference>
<dbReference type="Proteomes" id="UP000192815">
    <property type="component" value="Unassembled WGS sequence"/>
</dbReference>
<evidence type="ECO:0000256" key="1">
    <source>
        <dbReference type="SAM" id="SignalP"/>
    </source>
</evidence>
<dbReference type="EMBL" id="MUIO01000110">
    <property type="protein sequence ID" value="ORC55752.1"/>
    <property type="molecule type" value="Genomic_DNA"/>
</dbReference>
<evidence type="ECO:0000313" key="2">
    <source>
        <dbReference type="EMBL" id="ORC55752.1"/>
    </source>
</evidence>
<name>A0A1X0N1A6_9PSED</name>
<gene>
    <name evidence="2" type="ORF">BZK31_24140</name>
</gene>
<feature type="signal peptide" evidence="1">
    <location>
        <begin position="1"/>
        <end position="23"/>
    </location>
</feature>
<keyword evidence="1" id="KW-0732">Signal</keyword>
<protein>
    <submittedName>
        <fullName evidence="2">Dienelactone hydrolase</fullName>
    </submittedName>
</protein>
<dbReference type="AlphaFoldDB" id="A0A1X0N1A6"/>
<evidence type="ECO:0000313" key="3">
    <source>
        <dbReference type="Proteomes" id="UP000192815"/>
    </source>
</evidence>
<accession>A0A1X0N1A6</accession>